<evidence type="ECO:0000256" key="2">
    <source>
        <dbReference type="ARBA" id="ARBA00022723"/>
    </source>
</evidence>
<evidence type="ECO:0000256" key="4">
    <source>
        <dbReference type="ARBA" id="ARBA00022777"/>
    </source>
</evidence>
<keyword evidence="4 9" id="KW-0418">Kinase</keyword>
<dbReference type="CDD" id="cd01174">
    <property type="entry name" value="ribokinase"/>
    <property type="match status" value="1"/>
</dbReference>
<dbReference type="PANTHER" id="PTHR10584">
    <property type="entry name" value="SUGAR KINASE"/>
    <property type="match status" value="1"/>
</dbReference>
<evidence type="ECO:0000313" key="12">
    <source>
        <dbReference type="Proteomes" id="UP000297245"/>
    </source>
</evidence>
<feature type="binding site" evidence="9">
    <location>
        <begin position="290"/>
        <end position="291"/>
    </location>
    <ligand>
        <name>ATP</name>
        <dbReference type="ChEBI" id="CHEBI:30616"/>
    </ligand>
</feature>
<evidence type="ECO:0000256" key="8">
    <source>
        <dbReference type="ARBA" id="ARBA00023277"/>
    </source>
</evidence>
<evidence type="ECO:0000313" key="11">
    <source>
        <dbReference type="EMBL" id="THU97848.1"/>
    </source>
</evidence>
<dbReference type="GO" id="GO:0005634">
    <property type="term" value="C:nucleus"/>
    <property type="evidence" value="ECO:0007669"/>
    <property type="project" value="UniProtKB-SubCell"/>
</dbReference>
<sequence>MTEPVRCLIRGSINVDEYFQVKNIVRPGETISSDGLEKKTGGKGANQAVAVARAGGIVDLVGAVGEDGVWTRKYLEECGVDVKEVEVVKEPTGRALIQVAQDGENSIVLFKGANFTVLPKKPSFYPRTTHLLLQNEIPLSETLAYIHAAAAADGPNGHRISTTFNPSPMPSDEELKMFPWDKLDWLIVNEGEAEDMYKVLAGDKAETEVAKAETIRGSDSYAHLSAYPIVLKLSSLIPKTNIICTLGAKGVLALVPSLQEESEKGKPHEPIFLPAAKLQGGVAVDTTGAGDTFAGYAVAGLMKLSERQGGGRELTREDVREVLRRCVQAAGMCVEKPGANESIPYGRDVDARLASGL</sequence>
<evidence type="ECO:0000256" key="1">
    <source>
        <dbReference type="ARBA" id="ARBA00022679"/>
    </source>
</evidence>
<feature type="binding site" evidence="9">
    <location>
        <begin position="42"/>
        <end position="46"/>
    </location>
    <ligand>
        <name>substrate</name>
    </ligand>
</feature>
<proteinExistence type="inferred from homology"/>
<keyword evidence="1 9" id="KW-0808">Transferase</keyword>
<dbReference type="GO" id="GO:0004747">
    <property type="term" value="F:ribokinase activity"/>
    <property type="evidence" value="ECO:0007669"/>
    <property type="project" value="UniProtKB-UniRule"/>
</dbReference>
<evidence type="ECO:0000259" key="10">
    <source>
        <dbReference type="Pfam" id="PF00294"/>
    </source>
</evidence>
<dbReference type="EMBL" id="ML179147">
    <property type="protein sequence ID" value="THU97848.1"/>
    <property type="molecule type" value="Genomic_DNA"/>
</dbReference>
<feature type="binding site" evidence="9">
    <location>
        <position position="189"/>
    </location>
    <ligand>
        <name>ATP</name>
        <dbReference type="ChEBI" id="CHEBI:30616"/>
    </ligand>
</feature>
<dbReference type="Proteomes" id="UP000297245">
    <property type="component" value="Unassembled WGS sequence"/>
</dbReference>
<feature type="binding site" evidence="9">
    <location>
        <position position="336"/>
    </location>
    <ligand>
        <name>K(+)</name>
        <dbReference type="ChEBI" id="CHEBI:29103"/>
    </ligand>
</feature>
<comment type="pathway">
    <text evidence="9">Carbohydrate metabolism; D-ribose degradation; D-ribose 5-phosphate from beta-D-ribopyranose: step 2/2.</text>
</comment>
<name>A0A4S8M7N6_DENBC</name>
<dbReference type="HAMAP" id="MF_01987">
    <property type="entry name" value="Ribokinase"/>
    <property type="match status" value="1"/>
</dbReference>
<dbReference type="InterPro" id="IPR011611">
    <property type="entry name" value="PfkB_dom"/>
</dbReference>
<comment type="caution">
    <text evidence="9">Lacks conserved residue(s) required for the propagation of feature annotation.</text>
</comment>
<dbReference type="AlphaFoldDB" id="A0A4S8M7N6"/>
<dbReference type="GO" id="GO:0046872">
    <property type="term" value="F:metal ion binding"/>
    <property type="evidence" value="ECO:0007669"/>
    <property type="project" value="UniProtKB-KW"/>
</dbReference>
<evidence type="ECO:0000256" key="3">
    <source>
        <dbReference type="ARBA" id="ARBA00022741"/>
    </source>
</evidence>
<feature type="binding site" evidence="9">
    <location>
        <position position="136"/>
    </location>
    <ligand>
        <name>substrate</name>
    </ligand>
</feature>
<feature type="binding site" evidence="9">
    <location>
        <begin position="14"/>
        <end position="16"/>
    </location>
    <ligand>
        <name>substrate</name>
    </ligand>
</feature>
<feature type="binding site" evidence="9">
    <location>
        <position position="338"/>
    </location>
    <ligand>
        <name>K(+)</name>
        <dbReference type="ChEBI" id="CHEBI:29103"/>
    </ligand>
</feature>
<feature type="binding site" evidence="9">
    <location>
        <position position="285"/>
    </location>
    <ligand>
        <name>K(+)</name>
        <dbReference type="ChEBI" id="CHEBI:29103"/>
    </ligand>
</feature>
<protein>
    <recommendedName>
        <fullName evidence="9">Ribokinase</fullName>
        <shortName evidence="9">RK</shortName>
        <ecNumber evidence="9">2.7.1.15</ecNumber>
    </recommendedName>
</protein>
<keyword evidence="9" id="KW-0539">Nucleus</keyword>
<keyword evidence="6 9" id="KW-0460">Magnesium</keyword>
<keyword evidence="5 9" id="KW-0067">ATP-binding</keyword>
<evidence type="ECO:0000256" key="9">
    <source>
        <dbReference type="HAMAP-Rule" id="MF_03215"/>
    </source>
</evidence>
<dbReference type="PRINTS" id="PR00990">
    <property type="entry name" value="RIBOKINASE"/>
</dbReference>
<dbReference type="Gene3D" id="3.40.1190.20">
    <property type="match status" value="1"/>
</dbReference>
<dbReference type="GO" id="GO:0019303">
    <property type="term" value="P:D-ribose catabolic process"/>
    <property type="evidence" value="ECO:0007669"/>
    <property type="project" value="UniProtKB-UniRule"/>
</dbReference>
<dbReference type="Pfam" id="PF00294">
    <property type="entry name" value="PfkB"/>
    <property type="match status" value="1"/>
</dbReference>
<organism evidence="11 12">
    <name type="scientific">Dendrothele bispora (strain CBS 962.96)</name>
    <dbReference type="NCBI Taxonomy" id="1314807"/>
    <lineage>
        <taxon>Eukaryota</taxon>
        <taxon>Fungi</taxon>
        <taxon>Dikarya</taxon>
        <taxon>Basidiomycota</taxon>
        <taxon>Agaricomycotina</taxon>
        <taxon>Agaricomycetes</taxon>
        <taxon>Agaricomycetidae</taxon>
        <taxon>Agaricales</taxon>
        <taxon>Agaricales incertae sedis</taxon>
        <taxon>Dendrothele</taxon>
    </lineage>
</organism>
<feature type="binding site" evidence="9">
    <location>
        <begin position="245"/>
        <end position="250"/>
    </location>
    <ligand>
        <name>ATP</name>
        <dbReference type="ChEBI" id="CHEBI:30616"/>
    </ligand>
</feature>
<feature type="binding site" evidence="9">
    <location>
        <position position="333"/>
    </location>
    <ligand>
        <name>K(+)</name>
        <dbReference type="ChEBI" id="CHEBI:29103"/>
    </ligand>
</feature>
<accession>A0A4S8M7N6</accession>
<keyword evidence="8 9" id="KW-0119">Carbohydrate metabolism</keyword>
<dbReference type="UniPathway" id="UPA00916">
    <property type="reaction ID" value="UER00889"/>
</dbReference>
<comment type="similarity">
    <text evidence="9">Belongs to the carbohydrate kinase PfkB family. Ribokinase subfamily.</text>
</comment>
<dbReference type="SUPFAM" id="SSF53613">
    <property type="entry name" value="Ribokinase-like"/>
    <property type="match status" value="1"/>
</dbReference>
<keyword evidence="2 9" id="KW-0479">Metal-binding</keyword>
<dbReference type="GO" id="GO:0005737">
    <property type="term" value="C:cytoplasm"/>
    <property type="evidence" value="ECO:0007669"/>
    <property type="project" value="UniProtKB-SubCell"/>
</dbReference>
<dbReference type="PANTHER" id="PTHR10584:SF166">
    <property type="entry name" value="RIBOKINASE"/>
    <property type="match status" value="1"/>
</dbReference>
<comment type="function">
    <text evidence="9">Catalyzes the phosphorylation of ribose at O-5 in a reaction requiring ATP and magnesium. The resulting D-ribose-5-phosphate can then be used either for sythesis of nucleotides, histidine, and tryptophan, or as a component of the pentose phosphate pathway.</text>
</comment>
<gene>
    <name evidence="11" type="ORF">K435DRAFT_753426</name>
</gene>
<comment type="subcellular location">
    <subcellularLocation>
        <location evidence="9">Cytoplasm</location>
    </subcellularLocation>
    <subcellularLocation>
        <location evidence="9">Nucleus</location>
    </subcellularLocation>
</comment>
<feature type="binding site" evidence="9">
    <location>
        <position position="287"/>
    </location>
    <ligand>
        <name>K(+)</name>
        <dbReference type="ChEBI" id="CHEBI:29103"/>
    </ligand>
</feature>
<dbReference type="InterPro" id="IPR002139">
    <property type="entry name" value="Ribo/fructo_kinase"/>
</dbReference>
<feature type="domain" description="Carbohydrate kinase PfkB" evidence="10">
    <location>
        <begin position="11"/>
        <end position="344"/>
    </location>
</feature>
<keyword evidence="9" id="KW-0963">Cytoplasm</keyword>
<comment type="subunit">
    <text evidence="9">Homodimer.</text>
</comment>
<dbReference type="InterPro" id="IPR029056">
    <property type="entry name" value="Ribokinase-like"/>
</dbReference>
<keyword evidence="7 9" id="KW-0630">Potassium</keyword>
<comment type="catalytic activity">
    <reaction evidence="9">
        <text>D-ribose + ATP = D-ribose 5-phosphate + ADP + H(+)</text>
        <dbReference type="Rhea" id="RHEA:13697"/>
        <dbReference type="ChEBI" id="CHEBI:15378"/>
        <dbReference type="ChEBI" id="CHEBI:30616"/>
        <dbReference type="ChEBI" id="CHEBI:47013"/>
        <dbReference type="ChEBI" id="CHEBI:78346"/>
        <dbReference type="ChEBI" id="CHEBI:456216"/>
        <dbReference type="EC" id="2.7.1.15"/>
    </reaction>
</comment>
<feature type="binding site" evidence="9">
    <location>
        <position position="342"/>
    </location>
    <ligand>
        <name>K(+)</name>
        <dbReference type="ChEBI" id="CHEBI:29103"/>
    </ligand>
</feature>
<feature type="active site" description="Proton acceptor" evidence="9">
    <location>
        <position position="291"/>
    </location>
</feature>
<evidence type="ECO:0000256" key="7">
    <source>
        <dbReference type="ARBA" id="ARBA00022958"/>
    </source>
</evidence>
<keyword evidence="12" id="KW-1185">Reference proteome</keyword>
<keyword evidence="3 9" id="KW-0547">Nucleotide-binding</keyword>
<comment type="activity regulation">
    <text evidence="9">Activated by a monovalent cation that binds near, but not in, the active site. The most likely occupant of the site in vivo is potassium. Ion binding induces a conformational change that may alter substrate affinity.</text>
</comment>
<dbReference type="EC" id="2.7.1.15" evidence="9"/>
<dbReference type="OrthoDB" id="415590at2759"/>
<evidence type="ECO:0000256" key="5">
    <source>
        <dbReference type="ARBA" id="ARBA00022840"/>
    </source>
</evidence>
<comment type="cofactor">
    <cofactor evidence="9">
        <name>Mg(2+)</name>
        <dbReference type="ChEBI" id="CHEBI:18420"/>
    </cofactor>
    <text evidence="9">Requires a divalent cation, most likely magnesium in vivo, as an electrophilic catalyst to aid phosphoryl group transfer. It is the chelate of the metal and the nucleotide that is the actual substrate.</text>
</comment>
<feature type="binding site" evidence="9">
    <location>
        <position position="291"/>
    </location>
    <ligand>
        <name>substrate</name>
    </ligand>
</feature>
<dbReference type="GO" id="GO:0005524">
    <property type="term" value="F:ATP binding"/>
    <property type="evidence" value="ECO:0007669"/>
    <property type="project" value="UniProtKB-UniRule"/>
</dbReference>
<reference evidence="11 12" key="1">
    <citation type="journal article" date="2019" name="Nat. Ecol. Evol.">
        <title>Megaphylogeny resolves global patterns of mushroom evolution.</title>
        <authorList>
            <person name="Varga T."/>
            <person name="Krizsan K."/>
            <person name="Foldi C."/>
            <person name="Dima B."/>
            <person name="Sanchez-Garcia M."/>
            <person name="Sanchez-Ramirez S."/>
            <person name="Szollosi G.J."/>
            <person name="Szarkandi J.G."/>
            <person name="Papp V."/>
            <person name="Albert L."/>
            <person name="Andreopoulos W."/>
            <person name="Angelini C."/>
            <person name="Antonin V."/>
            <person name="Barry K.W."/>
            <person name="Bougher N.L."/>
            <person name="Buchanan P."/>
            <person name="Buyck B."/>
            <person name="Bense V."/>
            <person name="Catcheside P."/>
            <person name="Chovatia M."/>
            <person name="Cooper J."/>
            <person name="Damon W."/>
            <person name="Desjardin D."/>
            <person name="Finy P."/>
            <person name="Geml J."/>
            <person name="Haridas S."/>
            <person name="Hughes K."/>
            <person name="Justo A."/>
            <person name="Karasinski D."/>
            <person name="Kautmanova I."/>
            <person name="Kiss B."/>
            <person name="Kocsube S."/>
            <person name="Kotiranta H."/>
            <person name="LaButti K.M."/>
            <person name="Lechner B.E."/>
            <person name="Liimatainen K."/>
            <person name="Lipzen A."/>
            <person name="Lukacs Z."/>
            <person name="Mihaltcheva S."/>
            <person name="Morgado L.N."/>
            <person name="Niskanen T."/>
            <person name="Noordeloos M.E."/>
            <person name="Ohm R.A."/>
            <person name="Ortiz-Santana B."/>
            <person name="Ovrebo C."/>
            <person name="Racz N."/>
            <person name="Riley R."/>
            <person name="Savchenko A."/>
            <person name="Shiryaev A."/>
            <person name="Soop K."/>
            <person name="Spirin V."/>
            <person name="Szebenyi C."/>
            <person name="Tomsovsky M."/>
            <person name="Tulloss R.E."/>
            <person name="Uehling J."/>
            <person name="Grigoriev I.V."/>
            <person name="Vagvolgyi C."/>
            <person name="Papp T."/>
            <person name="Martin F.M."/>
            <person name="Miettinen O."/>
            <person name="Hibbett D.S."/>
            <person name="Nagy L.G."/>
        </authorList>
    </citation>
    <scope>NUCLEOTIDE SEQUENCE [LARGE SCALE GENOMIC DNA]</scope>
    <source>
        <strain evidence="11 12">CBS 962.96</strain>
    </source>
</reference>
<evidence type="ECO:0000256" key="6">
    <source>
        <dbReference type="ARBA" id="ARBA00022842"/>
    </source>
</evidence>
<dbReference type="InterPro" id="IPR011877">
    <property type="entry name" value="Ribokinase"/>
</dbReference>